<keyword evidence="2" id="KW-1185">Reference proteome</keyword>
<protein>
    <recommendedName>
        <fullName evidence="3">Rubisco LSMT substrate-binding domain-containing protein</fullName>
    </recommendedName>
</protein>
<dbReference type="EMBL" id="LR877154">
    <property type="protein sequence ID" value="CAD2218296.1"/>
    <property type="molecule type" value="Genomic_DNA"/>
</dbReference>
<evidence type="ECO:0008006" key="3">
    <source>
        <dbReference type="Google" id="ProtNLM"/>
    </source>
</evidence>
<dbReference type="OrthoDB" id="341421at2759"/>
<dbReference type="Proteomes" id="UP000515908">
    <property type="component" value="Chromosome 10"/>
</dbReference>
<dbReference type="InterPro" id="IPR046341">
    <property type="entry name" value="SET_dom_sf"/>
</dbReference>
<evidence type="ECO:0000313" key="1">
    <source>
        <dbReference type="EMBL" id="CAD2218296.1"/>
    </source>
</evidence>
<accession>A0A7G2CEV7</accession>
<dbReference type="GO" id="GO:0016279">
    <property type="term" value="F:protein-lysine N-methyltransferase activity"/>
    <property type="evidence" value="ECO:0007669"/>
    <property type="project" value="TreeGrafter"/>
</dbReference>
<dbReference type="PANTHER" id="PTHR13271">
    <property type="entry name" value="UNCHARACTERIZED PUTATIVE METHYLTRANSFERASE"/>
    <property type="match status" value="1"/>
</dbReference>
<proteinExistence type="predicted"/>
<dbReference type="Gene3D" id="3.90.1410.10">
    <property type="entry name" value="set domain protein methyltransferase, domain 1"/>
    <property type="match status" value="1"/>
</dbReference>
<organism evidence="1 2">
    <name type="scientific">Angomonas deanei</name>
    <dbReference type="NCBI Taxonomy" id="59799"/>
    <lineage>
        <taxon>Eukaryota</taxon>
        <taxon>Discoba</taxon>
        <taxon>Euglenozoa</taxon>
        <taxon>Kinetoplastea</taxon>
        <taxon>Metakinetoplastina</taxon>
        <taxon>Trypanosomatida</taxon>
        <taxon>Trypanosomatidae</taxon>
        <taxon>Strigomonadinae</taxon>
        <taxon>Angomonas</taxon>
    </lineage>
</organism>
<gene>
    <name evidence="1" type="ORF">ADEAN_000578400</name>
</gene>
<reference evidence="1 2" key="1">
    <citation type="submission" date="2020-08" db="EMBL/GenBank/DDBJ databases">
        <authorList>
            <person name="Newling K."/>
            <person name="Davey J."/>
            <person name="Forrester S."/>
        </authorList>
    </citation>
    <scope>NUCLEOTIDE SEQUENCE [LARGE SCALE GENOMIC DNA]</scope>
    <source>
        <strain evidence="2">Crithidia deanei Carvalho (ATCC PRA-265)</strain>
    </source>
</reference>
<dbReference type="CDD" id="cd10527">
    <property type="entry name" value="SET_LSMT"/>
    <property type="match status" value="1"/>
</dbReference>
<dbReference type="InterPro" id="IPR050600">
    <property type="entry name" value="SETD3_SETD6_MTase"/>
</dbReference>
<dbReference type="PANTHER" id="PTHR13271:SF115">
    <property type="entry name" value="RUBISCO LSMT SUBSTRATE-BINDING DOMAIN-CONTAINING PROTEIN"/>
    <property type="match status" value="1"/>
</dbReference>
<name>A0A7G2CEV7_9TRYP</name>
<dbReference type="VEuPathDB" id="TriTrypDB:ADEAN_000578400"/>
<sequence>MQLDLEDVAYFKNILSKSDRADMKLFYLKRSLGDTFREEDPFGLGVKVDTQTAVDMRTLLQCARVVAADERTMWEYVGDDFFPAFMKVGDSWNEQLAAKVVHAFLNDRHEQDKEMSFALDAHMVAHIKPTSATAALFSGGRVQDIPAEGSVGVVPMVDGDAYSEGSIVCTAPLKAFGTLLRVPRSNMFFRDTVLQYSALGRCMASTLPLFQSIVENEEALLVLVLLYEKHVEGERSHWAPLLASCPPAYPTVPAYWSLTDLAEIEGVDVVDEVLSRKSLLQEFHAQMTSLAPLLFDSMVTQGESPSMDKEEFAALFTEDRLQWARTTFDSRAFNLNVDGRVVLSLVPYADMINHQNRTDALVRRVEPNGGDFVLQVGASVDCRGGGEGAMDELRPPAELGVAAVLRICAGG</sequence>
<evidence type="ECO:0000313" key="2">
    <source>
        <dbReference type="Proteomes" id="UP000515908"/>
    </source>
</evidence>
<dbReference type="SUPFAM" id="SSF82199">
    <property type="entry name" value="SET domain"/>
    <property type="match status" value="1"/>
</dbReference>
<dbReference type="AlphaFoldDB" id="A0A7G2CEV7"/>